<dbReference type="SUPFAM" id="SSF53271">
    <property type="entry name" value="PRTase-like"/>
    <property type="match status" value="1"/>
</dbReference>
<proteinExistence type="inferred from homology"/>
<dbReference type="PANTHER" id="PTHR10210:SF53">
    <property type="entry name" value="GH23275P"/>
    <property type="match status" value="1"/>
</dbReference>
<dbReference type="GO" id="GO:0005524">
    <property type="term" value="F:ATP binding"/>
    <property type="evidence" value="ECO:0007669"/>
    <property type="project" value="TreeGrafter"/>
</dbReference>
<dbReference type="InterPro" id="IPR029099">
    <property type="entry name" value="Pribosyltran_N"/>
</dbReference>
<protein>
    <submittedName>
        <fullName evidence="5">Ribose-phosphate pyrophosphokinase N-terminal domain-containing protein</fullName>
    </submittedName>
</protein>
<dbReference type="FunFam" id="3.40.50.2020:FF:000014">
    <property type="entry name" value="Ribose-phosphate pyrophosphokinase 1"/>
    <property type="match status" value="1"/>
</dbReference>
<dbReference type="GO" id="GO:0006164">
    <property type="term" value="P:purine nucleotide biosynthetic process"/>
    <property type="evidence" value="ECO:0007669"/>
    <property type="project" value="TreeGrafter"/>
</dbReference>
<dbReference type="GO" id="GO:0004749">
    <property type="term" value="F:ribose phosphate diphosphokinase activity"/>
    <property type="evidence" value="ECO:0007669"/>
    <property type="project" value="TreeGrafter"/>
</dbReference>
<evidence type="ECO:0000259" key="3">
    <source>
        <dbReference type="Pfam" id="PF13793"/>
    </source>
</evidence>
<dbReference type="GO" id="GO:0000287">
    <property type="term" value="F:magnesium ion binding"/>
    <property type="evidence" value="ECO:0007669"/>
    <property type="project" value="InterPro"/>
</dbReference>
<dbReference type="PANTHER" id="PTHR10210">
    <property type="entry name" value="RIBOSE-PHOSPHATE DIPHOSPHOKINASE FAMILY MEMBER"/>
    <property type="match status" value="1"/>
</dbReference>
<reference evidence="5" key="1">
    <citation type="submission" date="2022-11" db="UniProtKB">
        <authorList>
            <consortium name="WormBaseParasite"/>
        </authorList>
    </citation>
    <scope>IDENTIFICATION</scope>
</reference>
<dbReference type="AlphaFoldDB" id="A0A915A1R7"/>
<dbReference type="InterPro" id="IPR005946">
    <property type="entry name" value="Rib-P_diPkinase"/>
</dbReference>
<dbReference type="Pfam" id="PF13793">
    <property type="entry name" value="Pribosyltran_N"/>
    <property type="match status" value="1"/>
</dbReference>
<evidence type="ECO:0000313" key="4">
    <source>
        <dbReference type="Proteomes" id="UP000887569"/>
    </source>
</evidence>
<dbReference type="Gene3D" id="3.40.50.2020">
    <property type="match status" value="1"/>
</dbReference>
<feature type="domain" description="Ribose-phosphate pyrophosphokinase N-terminal" evidence="3">
    <location>
        <begin position="1"/>
        <end position="52"/>
    </location>
</feature>
<evidence type="ECO:0000313" key="5">
    <source>
        <dbReference type="WBParaSite" id="PgE081_g002_t10"/>
    </source>
</evidence>
<dbReference type="InterPro" id="IPR029057">
    <property type="entry name" value="PRTase-like"/>
</dbReference>
<dbReference type="GO" id="GO:0005737">
    <property type="term" value="C:cytoplasm"/>
    <property type="evidence" value="ECO:0007669"/>
    <property type="project" value="TreeGrafter"/>
</dbReference>
<evidence type="ECO:0000256" key="1">
    <source>
        <dbReference type="ARBA" id="ARBA00006478"/>
    </source>
</evidence>
<accession>A0A915A1R7</accession>
<dbReference type="Proteomes" id="UP000887569">
    <property type="component" value="Unplaced"/>
</dbReference>
<dbReference type="GO" id="GO:0002189">
    <property type="term" value="C:ribose phosphate diphosphokinase complex"/>
    <property type="evidence" value="ECO:0007669"/>
    <property type="project" value="TreeGrafter"/>
</dbReference>
<dbReference type="SMART" id="SM01400">
    <property type="entry name" value="Pribosyltran_N"/>
    <property type="match status" value="1"/>
</dbReference>
<organism evidence="4 5">
    <name type="scientific">Parascaris univalens</name>
    <name type="common">Nematode worm</name>
    <dbReference type="NCBI Taxonomy" id="6257"/>
    <lineage>
        <taxon>Eukaryota</taxon>
        <taxon>Metazoa</taxon>
        <taxon>Ecdysozoa</taxon>
        <taxon>Nematoda</taxon>
        <taxon>Chromadorea</taxon>
        <taxon>Rhabditida</taxon>
        <taxon>Spirurina</taxon>
        <taxon>Ascaridomorpha</taxon>
        <taxon>Ascaridoidea</taxon>
        <taxon>Ascarididae</taxon>
        <taxon>Parascaris</taxon>
    </lineage>
</organism>
<keyword evidence="2" id="KW-0545">Nucleotide biosynthesis</keyword>
<sequence length="83" mass="9544">MELLILIYACKTSYARSITVILPYLPYSKQCRVRRRSAIPMKLVADMICRAGVTRLVPLDLYSCSDSCTHHSREIRSSMTQMM</sequence>
<name>A0A915A1R7_PARUN</name>
<comment type="similarity">
    <text evidence="1">Belongs to the ribose-phosphate pyrophosphokinase family.</text>
</comment>
<keyword evidence="4" id="KW-1185">Reference proteome</keyword>
<evidence type="ECO:0000256" key="2">
    <source>
        <dbReference type="ARBA" id="ARBA00022727"/>
    </source>
</evidence>
<dbReference type="WBParaSite" id="PgE081_g002_t10">
    <property type="protein sequence ID" value="PgE081_g002_t10"/>
    <property type="gene ID" value="PgE081_g002"/>
</dbReference>
<dbReference type="GO" id="GO:0006015">
    <property type="term" value="P:5-phosphoribose 1-diphosphate biosynthetic process"/>
    <property type="evidence" value="ECO:0007669"/>
    <property type="project" value="TreeGrafter"/>
</dbReference>